<keyword evidence="1" id="KW-0479">Metal-binding</keyword>
<keyword evidence="2" id="KW-0677">Repeat</keyword>
<sequence>MSLRSLGASRIPRGGYRMLFWRCATAAPWRAPRGSGSALGARMRCLDACCCPDLPSCLPCRARLGPCRGHPSLPQLPALAFAHTSGLDCKTARCRVSKDLPPPRRVSSPRGAGGCFHNQEDSMAATAAVSPSEYLQPAASTAQDSQPSPLALLAATCSKIGPPAVEAAVTPPAPPQPTPRKLVPIKPAPLPLGSGKNSFGILSSKGNLFQIQGSQVGTSYPGGQLVFAIQNPAVINKGTRSSANIQYQAVPQIQAAGGQTIQVQPNLTNQIQIIPGTNQAILTPSSSSHKPVPIKPAPAQKGGASPVQGAGNVVKLTSGSNVTLTLPVNNLVNAAEPSTPAQIIAESPSKPSKKPRKKAMSPAQPAAMAVAEQVETVLIETTAENIIQAGNNLLIVQSPGSGQPAVVQQVQVVQPKQEPQVVQIPQQALRVVQAASATLPTVPQKSNQNFQIQTTEPAPTQVYFKTPSGELQTVLLQEAPAMTVAPSGTSCSSPVSRSSGTAGSSKKPATRKERTLPKIAPAGGIISLNTAQLAAAAQAMQTININGVQVQGVPVTITNTGGQQQLTVQNVSGNNLTISGLSPTQIQLQMEQALSGEMQPGEKRRRMACTCPNCKDGEKRPGDQGKKKHICHIPECGRTFRKTSLLRAHVRLHTGERPFVCNWVFCGKRFTRSDELQRHARTHTGDKRFECAQCQKRFMRSDHLTKHYKTHLVTKNL</sequence>
<evidence type="ECO:0000259" key="7">
    <source>
        <dbReference type="PROSITE" id="PS50157"/>
    </source>
</evidence>
<keyword evidence="4" id="KW-0862">Zinc</keyword>
<dbReference type="InterPro" id="IPR013087">
    <property type="entry name" value="Znf_C2H2_type"/>
</dbReference>
<organism evidence="8 9">
    <name type="scientific">Apteryx mantelli</name>
    <name type="common">North Island brown kiwi</name>
    <dbReference type="NCBI Taxonomy" id="2696672"/>
    <lineage>
        <taxon>Eukaryota</taxon>
        <taxon>Metazoa</taxon>
        <taxon>Chordata</taxon>
        <taxon>Craniata</taxon>
        <taxon>Vertebrata</taxon>
        <taxon>Euteleostomi</taxon>
        <taxon>Archelosauria</taxon>
        <taxon>Archosauria</taxon>
        <taxon>Dinosauria</taxon>
        <taxon>Saurischia</taxon>
        <taxon>Theropoda</taxon>
        <taxon>Coelurosauria</taxon>
        <taxon>Aves</taxon>
        <taxon>Palaeognathae</taxon>
        <taxon>Apterygiformes</taxon>
        <taxon>Apterygidae</taxon>
        <taxon>Apteryx</taxon>
    </lineage>
</organism>
<name>A0ABM4FTC3_9AVES</name>
<evidence type="ECO:0000256" key="2">
    <source>
        <dbReference type="ARBA" id="ARBA00022737"/>
    </source>
</evidence>
<reference evidence="9" key="1">
    <citation type="submission" date="2025-08" db="UniProtKB">
        <authorList>
            <consortium name="RefSeq"/>
        </authorList>
    </citation>
    <scope>IDENTIFICATION</scope>
    <source>
        <tissue evidence="9">Blood</tissue>
    </source>
</reference>
<gene>
    <name evidence="9" type="primary">SP2</name>
</gene>
<feature type="domain" description="C2H2-type" evidence="7">
    <location>
        <begin position="659"/>
        <end position="688"/>
    </location>
</feature>
<keyword evidence="3 5" id="KW-0863">Zinc-finger</keyword>
<dbReference type="PROSITE" id="PS50157">
    <property type="entry name" value="ZINC_FINGER_C2H2_2"/>
    <property type="match status" value="3"/>
</dbReference>
<accession>A0ABM4FTC3</accession>
<evidence type="ECO:0000256" key="6">
    <source>
        <dbReference type="SAM" id="MobiDB-lite"/>
    </source>
</evidence>
<dbReference type="Proteomes" id="UP001652627">
    <property type="component" value="Chromosome 28"/>
</dbReference>
<protein>
    <submittedName>
        <fullName evidence="9">Transcription factor Sp2 isoform X1</fullName>
    </submittedName>
</protein>
<dbReference type="PROSITE" id="PS00028">
    <property type="entry name" value="ZINC_FINGER_C2H2_1"/>
    <property type="match status" value="3"/>
</dbReference>
<keyword evidence="8" id="KW-1185">Reference proteome</keyword>
<evidence type="ECO:0000313" key="8">
    <source>
        <dbReference type="Proteomes" id="UP001652627"/>
    </source>
</evidence>
<feature type="domain" description="C2H2-type" evidence="7">
    <location>
        <begin position="689"/>
        <end position="716"/>
    </location>
</feature>
<evidence type="ECO:0000256" key="5">
    <source>
        <dbReference type="PROSITE-ProRule" id="PRU00042"/>
    </source>
</evidence>
<feature type="region of interest" description="Disordered" evidence="6">
    <location>
        <begin position="284"/>
        <end position="306"/>
    </location>
</feature>
<evidence type="ECO:0000313" key="9">
    <source>
        <dbReference type="RefSeq" id="XP_067168187.1"/>
    </source>
</evidence>
<dbReference type="SUPFAM" id="SSF57667">
    <property type="entry name" value="beta-beta-alpha zinc fingers"/>
    <property type="match status" value="2"/>
</dbReference>
<feature type="compositionally biased region" description="Polar residues" evidence="6">
    <location>
        <begin position="486"/>
        <end position="504"/>
    </location>
</feature>
<dbReference type="RefSeq" id="XP_067168187.1">
    <property type="nucleotide sequence ID" value="XM_067312086.1"/>
</dbReference>
<dbReference type="SMART" id="SM00355">
    <property type="entry name" value="ZnF_C2H2"/>
    <property type="match status" value="3"/>
</dbReference>
<dbReference type="PANTHER" id="PTHR23235">
    <property type="entry name" value="KRUEPPEL-LIKE TRANSCRIPTION FACTOR"/>
    <property type="match status" value="1"/>
</dbReference>
<dbReference type="InterPro" id="IPR036236">
    <property type="entry name" value="Znf_C2H2_sf"/>
</dbReference>
<dbReference type="Gene3D" id="3.30.160.60">
    <property type="entry name" value="Classic Zinc Finger"/>
    <property type="match status" value="3"/>
</dbReference>
<feature type="domain" description="C2H2-type" evidence="7">
    <location>
        <begin position="629"/>
        <end position="658"/>
    </location>
</feature>
<feature type="region of interest" description="Disordered" evidence="6">
    <location>
        <begin position="485"/>
        <end position="515"/>
    </location>
</feature>
<proteinExistence type="predicted"/>
<evidence type="ECO:0000256" key="4">
    <source>
        <dbReference type="ARBA" id="ARBA00022833"/>
    </source>
</evidence>
<evidence type="ECO:0000256" key="3">
    <source>
        <dbReference type="ARBA" id="ARBA00022771"/>
    </source>
</evidence>
<feature type="region of interest" description="Disordered" evidence="6">
    <location>
        <begin position="339"/>
        <end position="364"/>
    </location>
</feature>
<evidence type="ECO:0000256" key="1">
    <source>
        <dbReference type="ARBA" id="ARBA00022723"/>
    </source>
</evidence>
<dbReference type="Pfam" id="PF00096">
    <property type="entry name" value="zf-C2H2"/>
    <property type="match status" value="3"/>
</dbReference>
<dbReference type="PANTHER" id="PTHR23235:SF1">
    <property type="entry name" value="TRANSCRIPTION FACTOR SP2"/>
    <property type="match status" value="1"/>
</dbReference>
<dbReference type="CDD" id="cd22540">
    <property type="entry name" value="SP2_N"/>
    <property type="match status" value="1"/>
</dbReference>
<dbReference type="GeneID" id="106482537"/>